<reference evidence="3" key="1">
    <citation type="submission" date="2023-01" db="EMBL/GenBank/DDBJ databases">
        <authorList>
            <person name="Van Ghelder C."/>
            <person name="Rancurel C."/>
        </authorList>
    </citation>
    <scope>NUCLEOTIDE SEQUENCE</scope>
    <source>
        <strain evidence="3">CNCM I-4278</strain>
    </source>
</reference>
<keyword evidence="4" id="KW-1185">Reference proteome</keyword>
<evidence type="ECO:0000313" key="4">
    <source>
        <dbReference type="Proteomes" id="UP001152607"/>
    </source>
</evidence>
<feature type="compositionally biased region" description="Pro residues" evidence="2">
    <location>
        <begin position="56"/>
        <end position="67"/>
    </location>
</feature>
<feature type="region of interest" description="Disordered" evidence="2">
    <location>
        <begin position="207"/>
        <end position="285"/>
    </location>
</feature>
<proteinExistence type="predicted"/>
<feature type="region of interest" description="Disordered" evidence="2">
    <location>
        <begin position="1"/>
        <end position="106"/>
    </location>
</feature>
<dbReference type="AlphaFoldDB" id="A0A9W4UFR9"/>
<sequence length="374" mass="40953">MSPLKSKPSFGRLRTKSLSEADVPSPTTPTSPLSPVSLKSSKSYGKLRKKKIPTEIVPPLPPLPSSPTTPTTPKTPFLKAKSSLGKLRGKAASQEDVPPLPPMPAEFATGMSPTYISQWVSNVNRLSKKERDRAVLTASAVDHNLSAGDNYDLYDTLKAFKEQDSLRSDITEMAATSARAADYYCPVVEDPRVDDTKVEDPRMEEIRARAKKSGEELPKGLNIVPWPAGDSPPNTPGSDTSRIPTAPKSPITPTPASITQAESSAAKNPRKNERRFSAPVRPSSPRSRALYEELLEMVDDLTVEIQKEELVPKLEAAVEAASRVLDMANEEFERFYSLSQPANTHERMEPFRNSGTYPQRESVDLPASGKAIIF</sequence>
<dbReference type="Proteomes" id="UP001152607">
    <property type="component" value="Unassembled WGS sequence"/>
</dbReference>
<dbReference type="EMBL" id="CAOQHR010000004">
    <property type="protein sequence ID" value="CAI6333493.1"/>
    <property type="molecule type" value="Genomic_DNA"/>
</dbReference>
<evidence type="ECO:0000256" key="2">
    <source>
        <dbReference type="SAM" id="MobiDB-lite"/>
    </source>
</evidence>
<protein>
    <submittedName>
        <fullName evidence="3">Uncharacterized protein</fullName>
    </submittedName>
</protein>
<evidence type="ECO:0000256" key="1">
    <source>
        <dbReference type="SAM" id="Coils"/>
    </source>
</evidence>
<feature type="compositionally biased region" description="Basic and acidic residues" evidence="2">
    <location>
        <begin position="207"/>
        <end position="218"/>
    </location>
</feature>
<feature type="region of interest" description="Disordered" evidence="2">
    <location>
        <begin position="341"/>
        <end position="362"/>
    </location>
</feature>
<comment type="caution">
    <text evidence="3">The sequence shown here is derived from an EMBL/GenBank/DDBJ whole genome shotgun (WGS) entry which is preliminary data.</text>
</comment>
<feature type="compositionally biased region" description="Low complexity" evidence="2">
    <location>
        <begin position="23"/>
        <end position="43"/>
    </location>
</feature>
<organism evidence="3 4">
    <name type="scientific">Periconia digitata</name>
    <dbReference type="NCBI Taxonomy" id="1303443"/>
    <lineage>
        <taxon>Eukaryota</taxon>
        <taxon>Fungi</taxon>
        <taxon>Dikarya</taxon>
        <taxon>Ascomycota</taxon>
        <taxon>Pezizomycotina</taxon>
        <taxon>Dothideomycetes</taxon>
        <taxon>Pleosporomycetidae</taxon>
        <taxon>Pleosporales</taxon>
        <taxon>Massarineae</taxon>
        <taxon>Periconiaceae</taxon>
        <taxon>Periconia</taxon>
    </lineage>
</organism>
<name>A0A9W4UFR9_9PLEO</name>
<feature type="coiled-coil region" evidence="1">
    <location>
        <begin position="291"/>
        <end position="331"/>
    </location>
</feature>
<feature type="compositionally biased region" description="Polar residues" evidence="2">
    <location>
        <begin position="254"/>
        <end position="266"/>
    </location>
</feature>
<gene>
    <name evidence="3" type="ORF">PDIGIT_LOCUS6533</name>
</gene>
<keyword evidence="1" id="KW-0175">Coiled coil</keyword>
<evidence type="ECO:0000313" key="3">
    <source>
        <dbReference type="EMBL" id="CAI6333493.1"/>
    </source>
</evidence>
<accession>A0A9W4UFR9</accession>